<comment type="caution">
    <text evidence="2">The sequence shown here is derived from an EMBL/GenBank/DDBJ whole genome shotgun (WGS) entry which is preliminary data.</text>
</comment>
<keyword evidence="1" id="KW-0812">Transmembrane</keyword>
<gene>
    <name evidence="2" type="ORF">CN307_07380</name>
</gene>
<dbReference type="Proteomes" id="UP000220032">
    <property type="component" value="Unassembled WGS sequence"/>
</dbReference>
<keyword evidence="1" id="KW-1133">Transmembrane helix</keyword>
<evidence type="ECO:0000256" key="1">
    <source>
        <dbReference type="SAM" id="Phobius"/>
    </source>
</evidence>
<evidence type="ECO:0000313" key="3">
    <source>
        <dbReference type="Proteomes" id="UP000220032"/>
    </source>
</evidence>
<feature type="transmembrane region" description="Helical" evidence="1">
    <location>
        <begin position="15"/>
        <end position="42"/>
    </location>
</feature>
<name>A0A2A9A608_BACCE</name>
<sequence length="69" mass="8267">MFTPPLLKIQKINLYFYYMHAFSVLQYFQFLFFQLCTGFLLLSIPLHSTPNKYIFVYSIKILSFTSLLL</sequence>
<evidence type="ECO:0000313" key="2">
    <source>
        <dbReference type="EMBL" id="PFE17998.1"/>
    </source>
</evidence>
<protein>
    <submittedName>
        <fullName evidence="2">Uncharacterized protein</fullName>
    </submittedName>
</protein>
<organism evidence="2 3">
    <name type="scientific">Bacillus cereus</name>
    <dbReference type="NCBI Taxonomy" id="1396"/>
    <lineage>
        <taxon>Bacteria</taxon>
        <taxon>Bacillati</taxon>
        <taxon>Bacillota</taxon>
        <taxon>Bacilli</taxon>
        <taxon>Bacillales</taxon>
        <taxon>Bacillaceae</taxon>
        <taxon>Bacillus</taxon>
        <taxon>Bacillus cereus group</taxon>
    </lineage>
</organism>
<dbReference type="AlphaFoldDB" id="A0A2A9A608"/>
<accession>A0A2A9A608</accession>
<keyword evidence="1" id="KW-0472">Membrane</keyword>
<reference evidence="2 3" key="1">
    <citation type="submission" date="2017-09" db="EMBL/GenBank/DDBJ databases">
        <title>Large-scale bioinformatics analysis of Bacillus genomes uncovers conserved roles of natural products in bacterial physiology.</title>
        <authorList>
            <consortium name="Agbiome Team Llc"/>
            <person name="Bleich R.M."/>
            <person name="Grubbs K.J."/>
            <person name="Santa Maria K.C."/>
            <person name="Allen S.E."/>
            <person name="Farag S."/>
            <person name="Shank E.A."/>
            <person name="Bowers A."/>
        </authorList>
    </citation>
    <scope>NUCLEOTIDE SEQUENCE [LARGE SCALE GENOMIC DNA]</scope>
    <source>
        <strain evidence="2 3">AFS022681</strain>
    </source>
</reference>
<dbReference type="EMBL" id="NTRR01000008">
    <property type="protein sequence ID" value="PFE17998.1"/>
    <property type="molecule type" value="Genomic_DNA"/>
</dbReference>
<proteinExistence type="predicted"/>